<sequence length="183" mass="21326">MLKELLVIQKERKLTNKDAEQYGLPIQELESKLRFYHLKNYQRLASQNNGVSSTFTVPSSQPTPAENGRHLPESYGINALGLLAYGSTELFAFWEWTVSWNHMKEMYDSLSKEEVHYGLYLYRMAEGFSDMNQKQFVRKIDVSSNCSCYIISDLETDHLYRASLELQRGEWTFPILHSPCVRL</sequence>
<protein>
    <submittedName>
        <fullName evidence="2">Uncharacterized protein</fullName>
    </submittedName>
</protein>
<keyword evidence="3" id="KW-1185">Reference proteome</keyword>
<dbReference type="RefSeq" id="WP_091838605.1">
    <property type="nucleotide sequence ID" value="NZ_FPAA01000012.1"/>
</dbReference>
<evidence type="ECO:0000256" key="1">
    <source>
        <dbReference type="SAM" id="MobiDB-lite"/>
    </source>
</evidence>
<accession>A0A1I6TYU3</accession>
<dbReference type="Proteomes" id="UP000198660">
    <property type="component" value="Unassembled WGS sequence"/>
</dbReference>
<feature type="region of interest" description="Disordered" evidence="1">
    <location>
        <begin position="51"/>
        <end position="70"/>
    </location>
</feature>
<evidence type="ECO:0000313" key="3">
    <source>
        <dbReference type="Proteomes" id="UP000198660"/>
    </source>
</evidence>
<proteinExistence type="predicted"/>
<dbReference type="AlphaFoldDB" id="A0A1I6TYU3"/>
<gene>
    <name evidence="2" type="ORF">SAMN05444972_11233</name>
</gene>
<dbReference type="EMBL" id="FPAA01000012">
    <property type="protein sequence ID" value="SFS94409.1"/>
    <property type="molecule type" value="Genomic_DNA"/>
</dbReference>
<organism evidence="2 3">
    <name type="scientific">Marininema halotolerans</name>
    <dbReference type="NCBI Taxonomy" id="1155944"/>
    <lineage>
        <taxon>Bacteria</taxon>
        <taxon>Bacillati</taxon>
        <taxon>Bacillota</taxon>
        <taxon>Bacilli</taxon>
        <taxon>Bacillales</taxon>
        <taxon>Thermoactinomycetaceae</taxon>
        <taxon>Marininema</taxon>
    </lineage>
</organism>
<name>A0A1I6TYU3_9BACL</name>
<reference evidence="3" key="1">
    <citation type="submission" date="2016-10" db="EMBL/GenBank/DDBJ databases">
        <authorList>
            <person name="Varghese N."/>
            <person name="Submissions S."/>
        </authorList>
    </citation>
    <scope>NUCLEOTIDE SEQUENCE [LARGE SCALE GENOMIC DNA]</scope>
    <source>
        <strain evidence="3">DSM 45789</strain>
    </source>
</reference>
<feature type="compositionally biased region" description="Polar residues" evidence="1">
    <location>
        <begin position="51"/>
        <end position="64"/>
    </location>
</feature>
<evidence type="ECO:0000313" key="2">
    <source>
        <dbReference type="EMBL" id="SFS94409.1"/>
    </source>
</evidence>